<dbReference type="Pfam" id="PF05947">
    <property type="entry name" value="T6SS_TssF"/>
    <property type="match status" value="1"/>
</dbReference>
<dbReference type="PANTHER" id="PTHR35370">
    <property type="entry name" value="CYTOPLASMIC PROTEIN-RELATED-RELATED"/>
    <property type="match status" value="1"/>
</dbReference>
<organism evidence="1 2">
    <name type="scientific">Phocoenobacter atlanticus subsp. atlanticus</name>
    <dbReference type="NCBI Taxonomy" id="3061285"/>
    <lineage>
        <taxon>Bacteria</taxon>
        <taxon>Pseudomonadati</taxon>
        <taxon>Pseudomonadota</taxon>
        <taxon>Gammaproteobacteria</taxon>
        <taxon>Pasteurellales</taxon>
        <taxon>Pasteurellaceae</taxon>
        <taxon>Phocoenobacter</taxon>
        <taxon>Phocoenobacter atlanticus</taxon>
    </lineage>
</organism>
<name>A0AAW8CLE8_9PAST</name>
<keyword evidence="2" id="KW-1185">Reference proteome</keyword>
<dbReference type="PANTHER" id="PTHR35370:SF4">
    <property type="entry name" value="TYPE VI SECRETION SYSTEM BASEPLATE SUBUNIT TSSF"/>
    <property type="match status" value="1"/>
</dbReference>
<evidence type="ECO:0000313" key="1">
    <source>
        <dbReference type="EMBL" id="MDP8149281.1"/>
    </source>
</evidence>
<accession>A0AAW8CLE8</accession>
<protein>
    <submittedName>
        <fullName evidence="1">Type VI secretion system baseplate subunit TssF</fullName>
    </submittedName>
</protein>
<dbReference type="PIRSF" id="PIRSF028304">
    <property type="entry name" value="UCP028304"/>
    <property type="match status" value="1"/>
</dbReference>
<sequence length="588" mass="67891">MSFKETFRKELEFIKKDGNLFSEFHPHLSRFLSDKCADPDAERIIESFAFLTAKVKEKLDDSFPELTHSILHLLWPNYLRPVPSCSILQFIPKGRAITTKHVIPKGTKVDSKPVNDTKCHFRSCTDVAVYPLNLKSAEAQIVGQGTILKWEMECLSEQGIGGLDCDELSIFFAGSDYNALSLLQWFFNYLNKITLIVGDKEYSLPLNSIEKQGFDNKEALLPYPKNVFDGYRLIQEFFHFPKRFYFVKLVDLKRYFMESDTTEFNIIFQFSRSLPGDIYLTKDDFKLYCTPIINLFDHVALPINFDGEHTSYPVVPVGRDKDHFEVFSIESVTGVELNSDSENKGILKQYTEFETFSHDLENQDSRHNLFYKKQMVENIQETGFDYFLSFVKSDQSLYHNHDETISVDLVCSNRNLPEELSVGDIKYPSQDTPSYVDFINITKPVASINPVIDGTLQWNLISNLSLNYLSLMNTERLKNLLMSYDFLSFYDVQAKRRTQKRIDAIKKINSEPVDKLIKGIPFRGIHSTIEIDGSGFLCEGEVYLFGNILAEFLRLYSTINSFHELTVVNLENNETFIWTLEIGRQPVI</sequence>
<proteinExistence type="predicted"/>
<reference evidence="1 2" key="1">
    <citation type="journal article" date="2023" name="Front. Microbiol.">
        <title>Phylogeography and host specificity of Pasteurellaceae pathogenic to sea-farmed fish in the north-east Atlantic.</title>
        <authorList>
            <person name="Gulla S."/>
            <person name="Colquhoun D.J."/>
            <person name="Olsen A.B."/>
            <person name="Spilsberg B."/>
            <person name="Lagesen K."/>
            <person name="Aakesson C.P."/>
            <person name="Strom S."/>
            <person name="Manji F."/>
            <person name="Birkbeck T.H."/>
            <person name="Nilsen H.K."/>
        </authorList>
    </citation>
    <scope>NUCLEOTIDE SEQUENCE [LARGE SCALE GENOMIC DNA]</scope>
    <source>
        <strain evidence="1 2">NVIB3131</strain>
    </source>
</reference>
<dbReference type="Proteomes" id="UP001226020">
    <property type="component" value="Unassembled WGS sequence"/>
</dbReference>
<gene>
    <name evidence="1" type="primary">tssF</name>
    <name evidence="1" type="ORF">QJU57_09385</name>
</gene>
<dbReference type="NCBIfam" id="TIGR03359">
    <property type="entry name" value="VI_chp_6"/>
    <property type="match status" value="1"/>
</dbReference>
<dbReference type="RefSeq" id="WP_306352067.1">
    <property type="nucleotide sequence ID" value="NZ_JASAWV010000024.1"/>
</dbReference>
<dbReference type="InterPro" id="IPR010272">
    <property type="entry name" value="T6SS_TssF"/>
</dbReference>
<evidence type="ECO:0000313" key="2">
    <source>
        <dbReference type="Proteomes" id="UP001226020"/>
    </source>
</evidence>
<dbReference type="AlphaFoldDB" id="A0AAW8CLE8"/>
<dbReference type="EMBL" id="JASAXT010000021">
    <property type="protein sequence ID" value="MDP8149281.1"/>
    <property type="molecule type" value="Genomic_DNA"/>
</dbReference>
<comment type="caution">
    <text evidence="1">The sequence shown here is derived from an EMBL/GenBank/DDBJ whole genome shotgun (WGS) entry which is preliminary data.</text>
</comment>